<evidence type="ECO:0000313" key="2">
    <source>
        <dbReference type="EMBL" id="MCZ0863939.1"/>
    </source>
</evidence>
<protein>
    <submittedName>
        <fullName evidence="2">PilZ domain-containing protein</fullName>
    </submittedName>
</protein>
<dbReference type="GO" id="GO:0035438">
    <property type="term" value="F:cyclic-di-GMP binding"/>
    <property type="evidence" value="ECO:0007669"/>
    <property type="project" value="InterPro"/>
</dbReference>
<keyword evidence="3" id="KW-1185">Reference proteome</keyword>
<dbReference type="RefSeq" id="WP_258330086.1">
    <property type="nucleotide sequence ID" value="NZ_JAPTGG010000001.1"/>
</dbReference>
<name>A0A9J6RHK7_9GAMM</name>
<evidence type="ECO:0000259" key="1">
    <source>
        <dbReference type="Pfam" id="PF07238"/>
    </source>
</evidence>
<dbReference type="AlphaFoldDB" id="A0A9J6RHK7"/>
<dbReference type="Proteomes" id="UP001069090">
    <property type="component" value="Unassembled WGS sequence"/>
</dbReference>
<dbReference type="Gene3D" id="2.40.10.220">
    <property type="entry name" value="predicted glycosyltransferase like domains"/>
    <property type="match status" value="1"/>
</dbReference>
<dbReference type="EMBL" id="JAPTGG010000001">
    <property type="protein sequence ID" value="MCZ0863939.1"/>
    <property type="molecule type" value="Genomic_DNA"/>
</dbReference>
<gene>
    <name evidence="2" type="ORF">O0V09_01935</name>
</gene>
<organism evidence="2 3">
    <name type="scientific">Dasania phycosphaerae</name>
    <dbReference type="NCBI Taxonomy" id="2950436"/>
    <lineage>
        <taxon>Bacteria</taxon>
        <taxon>Pseudomonadati</taxon>
        <taxon>Pseudomonadota</taxon>
        <taxon>Gammaproteobacteria</taxon>
        <taxon>Cellvibrionales</taxon>
        <taxon>Spongiibacteraceae</taxon>
        <taxon>Dasania</taxon>
    </lineage>
</organism>
<comment type="caution">
    <text evidence="2">The sequence shown here is derived from an EMBL/GenBank/DDBJ whole genome shotgun (WGS) entry which is preliminary data.</text>
</comment>
<accession>A0A9J6RHK7</accession>
<dbReference type="Pfam" id="PF07238">
    <property type="entry name" value="PilZ"/>
    <property type="match status" value="1"/>
</dbReference>
<dbReference type="InterPro" id="IPR009875">
    <property type="entry name" value="PilZ_domain"/>
</dbReference>
<evidence type="ECO:0000313" key="3">
    <source>
        <dbReference type="Proteomes" id="UP001069090"/>
    </source>
</evidence>
<reference evidence="2 3" key="1">
    <citation type="submission" date="2022-12" db="EMBL/GenBank/DDBJ databases">
        <title>Dasania phycosphaerae sp. nov., isolated from particulate material of the south coast of Korea.</title>
        <authorList>
            <person name="Jiang Y."/>
        </authorList>
    </citation>
    <scope>NUCLEOTIDE SEQUENCE [LARGE SCALE GENOMIC DNA]</scope>
    <source>
        <strain evidence="2 3">GY-19</strain>
    </source>
</reference>
<sequence>MNDERRRYFRIDENLRVSYRLLGEAEAAAFSEQASKDHGGINYAANFDNRIQTLLDACRIQAPLAAELIDLVNKKLNFVIQQMDIDAGLMQRVAYTLKQVNVSACGMAFPCDESLPVGRHIQLDLLLSPGELHIVALAEVVACSPAEEAESAYFVRVNFANISDNDQELLIQHIVKGQSNQLKRQRLESEQALDKE</sequence>
<feature type="domain" description="PilZ" evidence="1">
    <location>
        <begin position="95"/>
        <end position="174"/>
    </location>
</feature>
<proteinExistence type="predicted"/>